<dbReference type="FunFam" id="2.40.50.140:FF:000103">
    <property type="entry name" value="protein RRP5 homolog"/>
    <property type="match status" value="1"/>
</dbReference>
<feature type="compositionally biased region" description="Basic and acidic residues" evidence="5">
    <location>
        <begin position="1035"/>
        <end position="1053"/>
    </location>
</feature>
<dbReference type="InterPro" id="IPR012340">
    <property type="entry name" value="NA-bd_OB-fold"/>
</dbReference>
<evidence type="ECO:0000313" key="7">
    <source>
        <dbReference type="EMBL" id="KAI9564614.1"/>
    </source>
</evidence>
<keyword evidence="3" id="KW-0677">Repeat</keyword>
<dbReference type="InterPro" id="IPR045209">
    <property type="entry name" value="Rrp5"/>
</dbReference>
<comment type="caution">
    <text evidence="7">The sequence shown here is derived from an EMBL/GenBank/DDBJ whole genome shotgun (WGS) entry which is preliminary data.</text>
</comment>
<name>A0AAD5Q224_9CRUS</name>
<feature type="region of interest" description="Disordered" evidence="5">
    <location>
        <begin position="1007"/>
        <end position="1242"/>
    </location>
</feature>
<feature type="region of interest" description="Disordered" evidence="5">
    <location>
        <begin position="1"/>
        <end position="30"/>
    </location>
</feature>
<dbReference type="InterPro" id="IPR011990">
    <property type="entry name" value="TPR-like_helical_dom_sf"/>
</dbReference>
<feature type="domain" description="S1 motif" evidence="6">
    <location>
        <begin position="540"/>
        <end position="608"/>
    </location>
</feature>
<dbReference type="SMART" id="SM00316">
    <property type="entry name" value="S1"/>
    <property type="match status" value="7"/>
</dbReference>
<dbReference type="Gene3D" id="1.25.40.10">
    <property type="entry name" value="Tetratricopeptide repeat domain"/>
    <property type="match status" value="2"/>
</dbReference>
<feature type="compositionally biased region" description="Basic and acidic residues" evidence="5">
    <location>
        <begin position="1112"/>
        <end position="1134"/>
    </location>
</feature>
<keyword evidence="8" id="KW-1185">Reference proteome</keyword>
<evidence type="ECO:0000256" key="1">
    <source>
        <dbReference type="ARBA" id="ARBA00004604"/>
    </source>
</evidence>
<dbReference type="EMBL" id="WJBH02000001">
    <property type="protein sequence ID" value="KAI9564614.1"/>
    <property type="molecule type" value="Genomic_DNA"/>
</dbReference>
<dbReference type="PROSITE" id="PS50126">
    <property type="entry name" value="S1"/>
    <property type="match status" value="4"/>
</dbReference>
<evidence type="ECO:0000256" key="4">
    <source>
        <dbReference type="ARBA" id="ARBA00023242"/>
    </source>
</evidence>
<comment type="subcellular location">
    <subcellularLocation>
        <location evidence="1">Nucleus</location>
        <location evidence="1">Nucleolus</location>
    </subcellularLocation>
</comment>
<dbReference type="SUPFAM" id="SSF50249">
    <property type="entry name" value="Nucleic acid-binding proteins"/>
    <property type="match status" value="5"/>
</dbReference>
<gene>
    <name evidence="7" type="ORF">GHT06_008355</name>
</gene>
<dbReference type="InterPro" id="IPR003029">
    <property type="entry name" value="S1_domain"/>
</dbReference>
<dbReference type="GO" id="GO:0006364">
    <property type="term" value="P:rRNA processing"/>
    <property type="evidence" value="ECO:0007669"/>
    <property type="project" value="UniProtKB-KW"/>
</dbReference>
<proteinExistence type="predicted"/>
<dbReference type="PANTHER" id="PTHR23270">
    <property type="entry name" value="PROGRAMMED CELL DEATH PROTEIN 11 PRE-RRNA PROCESSING PROTEIN RRP5"/>
    <property type="match status" value="1"/>
</dbReference>
<protein>
    <recommendedName>
        <fullName evidence="6">S1 motif domain-containing protein</fullName>
    </recommendedName>
</protein>
<dbReference type="Pfam" id="PF05843">
    <property type="entry name" value="Suf"/>
    <property type="match status" value="1"/>
</dbReference>
<dbReference type="InterPro" id="IPR003107">
    <property type="entry name" value="HAT"/>
</dbReference>
<evidence type="ECO:0000259" key="6">
    <source>
        <dbReference type="PROSITE" id="PS50126"/>
    </source>
</evidence>
<feature type="region of interest" description="Disordered" evidence="5">
    <location>
        <begin position="1267"/>
        <end position="1288"/>
    </location>
</feature>
<feature type="domain" description="S1 motif" evidence="6">
    <location>
        <begin position="362"/>
        <end position="433"/>
    </location>
</feature>
<dbReference type="GO" id="GO:0003723">
    <property type="term" value="F:RNA binding"/>
    <property type="evidence" value="ECO:0007669"/>
    <property type="project" value="TreeGrafter"/>
</dbReference>
<keyword evidence="2" id="KW-0698">rRNA processing</keyword>
<dbReference type="Pfam" id="PF00575">
    <property type="entry name" value="S1"/>
    <property type="match status" value="1"/>
</dbReference>
<accession>A0AAD5Q224</accession>
<dbReference type="InterPro" id="IPR008847">
    <property type="entry name" value="Suf"/>
</dbReference>
<feature type="compositionally biased region" description="Polar residues" evidence="5">
    <location>
        <begin position="1153"/>
        <end position="1169"/>
    </location>
</feature>
<evidence type="ECO:0000256" key="2">
    <source>
        <dbReference type="ARBA" id="ARBA00022552"/>
    </source>
</evidence>
<evidence type="ECO:0000256" key="5">
    <source>
        <dbReference type="SAM" id="MobiDB-lite"/>
    </source>
</evidence>
<dbReference type="FunFam" id="1.25.40.10:FF:000963">
    <property type="entry name" value="Programmed cell death protein pre-rrna processing protein rrp5"/>
    <property type="match status" value="1"/>
</dbReference>
<feature type="compositionally biased region" description="Basic and acidic residues" evidence="5">
    <location>
        <begin position="7"/>
        <end position="30"/>
    </location>
</feature>
<feature type="compositionally biased region" description="Basic residues" evidence="5">
    <location>
        <begin position="1102"/>
        <end position="1111"/>
    </location>
</feature>
<evidence type="ECO:0000256" key="3">
    <source>
        <dbReference type="ARBA" id="ARBA00022737"/>
    </source>
</evidence>
<dbReference type="PANTHER" id="PTHR23270:SF10">
    <property type="entry name" value="PROTEIN RRP5 HOMOLOG"/>
    <property type="match status" value="1"/>
</dbReference>
<reference evidence="7 8" key="1">
    <citation type="submission" date="2022-05" db="EMBL/GenBank/DDBJ databases">
        <title>A multi-omics perspective on studying reproductive biology in Daphnia sinensis.</title>
        <authorList>
            <person name="Jia J."/>
        </authorList>
    </citation>
    <scope>NUCLEOTIDE SEQUENCE [LARGE SCALE GENOMIC DNA]</scope>
    <source>
        <strain evidence="7 8">WSL</strain>
    </source>
</reference>
<dbReference type="Gene3D" id="2.40.50.140">
    <property type="entry name" value="Nucleic acid-binding proteins"/>
    <property type="match status" value="4"/>
</dbReference>
<feature type="compositionally biased region" description="Basic and acidic residues" evidence="5">
    <location>
        <begin position="1199"/>
        <end position="1218"/>
    </location>
</feature>
<feature type="domain" description="S1 motif" evidence="6">
    <location>
        <begin position="450"/>
        <end position="520"/>
    </location>
</feature>
<dbReference type="SUPFAM" id="SSF48452">
    <property type="entry name" value="TPR-like"/>
    <property type="match status" value="2"/>
</dbReference>
<feature type="domain" description="S1 motif" evidence="6">
    <location>
        <begin position="627"/>
        <end position="704"/>
    </location>
</feature>
<evidence type="ECO:0000313" key="8">
    <source>
        <dbReference type="Proteomes" id="UP000820818"/>
    </source>
</evidence>
<feature type="compositionally biased region" description="Basic and acidic residues" evidence="5">
    <location>
        <begin position="1069"/>
        <end position="1101"/>
    </location>
</feature>
<dbReference type="FunFam" id="1.25.40.10:FF:001067">
    <property type="entry name" value="Programmed cell death protein pre-rrna processing protein rrp5"/>
    <property type="match status" value="1"/>
</dbReference>
<keyword evidence="4" id="KW-0539">Nucleus</keyword>
<dbReference type="SMART" id="SM00386">
    <property type="entry name" value="HAT"/>
    <property type="match status" value="5"/>
</dbReference>
<sequence length="1591" mass="178741">MAIVEGDFPRGAKTREEKKEHHAHEKKRKVDNLFKGAATKKVNKRRLNLKKKQSRLKKERQELQSLTPKEKKIIEKEKTMLESIEPLTFKMLAEGMQLLSRVQEVREMDVLLSLPGRIQAVVPITNISTPYTNLLNMLAQGEDVEAKGLKEILMEGELFPCSIKEVTNDGSFKVTASLNPADVNSQIPSTALCKGMKITAAVLSVEDHGYVMDLGISNARSFLPKVPDQEYAVGQILSTCVTGCQIDGHVATLTLSTVDSVKFKQNVELNLCTLIPATKLTVTVNKVLPQGLVVTFGNLVGYVYKDHLVNTNDNVSSYEKSSNYTAVILYTLPLINAVYLSLKSSLVKPVKETDEKEAIAPGQFFDAIINESTAVGLFIQLNKTAKGFVPIRHLSDNQDIFEDTRALFPIKSRKRCRVLNYASVDDIYICTMKKSLLTQKALRYEDFTVGEVLEAKIESVSPAGVSVDLGINLKGFIPKLHWADDPRLKRPELRFRVGNAITCRVLKVMIDRKNIHLTCKKSLLDETVVAYTHPSQLNTNLGLKGTVVMIENNGVLVSFFGDLTGYMPRNKLLKKGISDISRYFYIGQVVDCVVDDIHETGKVTLTLAKSDSEETVKRTAEPVSNLGSIVTCKVERVFDATEGGSSGLEVSIPSLKCTGFIPVGHLSDFPKFAPQLLHCYRPGQIIDEAVIWVSSKLQTVLTLKPIIVNFIKEKRFPGSFDEIGMVSVFPCIASRQMPFGIFASVLCPPNKFDVLFPSSQIPAKLHSISEKDIQHLTMEGQVIKVDKEEKKISLSALNTSVMQSEIRVLEAFLWERERIRTHLMESSDEGSKNLANLKVGDVVMGKLLTDFDPSADLEFELPNGLKAIVPAYHHAKKASKANDLIVGSVLYCDLIHRVVYVTAKDDIIKRITDISILEPRGNKQRGKILLNMDYFSLVSIMDGHIKDIAITSNIRSINEIIAPLPAPFGLGVEVDVTIDYESEFGKIATYHKTPQSWDDVRRFRNKRTASSDDGPNKKKAKKENVAETNGKKSKKNADPPTEVKTKKTKKENAAKTTGKKSLENTDPPTEVKTKKAKKENAVKTNEKKSQENTDPPIEVKTKKTQNKKAAKKLSELNGTKEVEESSLLETDKSTGNKKTKGKKNLAEQKETTSETCTNGELKDTPSSANKTEAKKKTAEKKKTDVLVKKETPVAKGKRSTSENKDETTCTEDQKDVSPSKKRRTEAIAESTAKEPRKFDPLAMPRLSIASAFKWDDDMTTLPLSTISQVADSSDSEDDDADKEKAVVKDRRERAREKLEEAKKEEAKLSQIEEELNNPVRAPVTADDFDRMVLSSPNSSILWVQYMAFHLENAEIEKARTVAQRALKIMSFREEQEKFNVWIAWLNLEHMYGTTEGYESTFQEAIRYNEPFKVYRQMALNFEQSGKFDEAEALYTTMLKKYKQNKSVWMNACLFYVRNSKLDTARGVFQRALTILNKKEHVDLISRFGQLEMKFGQLGRGKTLFDTLLMSYPKRTDLWLVYIDTLTKVGDIESARQVLERCITLQLPAKKMKTIFQKFLEFETHHGDEERQDYVRKKALDYVESKTEVADE</sequence>
<dbReference type="GO" id="GO:0032040">
    <property type="term" value="C:small-subunit processome"/>
    <property type="evidence" value="ECO:0007669"/>
    <property type="project" value="TreeGrafter"/>
</dbReference>
<feature type="compositionally biased region" description="Basic and acidic residues" evidence="5">
    <location>
        <begin position="1171"/>
        <end position="1192"/>
    </location>
</feature>
<dbReference type="Proteomes" id="UP000820818">
    <property type="component" value="Linkage Group LG1"/>
</dbReference>
<organism evidence="7 8">
    <name type="scientific">Daphnia sinensis</name>
    <dbReference type="NCBI Taxonomy" id="1820382"/>
    <lineage>
        <taxon>Eukaryota</taxon>
        <taxon>Metazoa</taxon>
        <taxon>Ecdysozoa</taxon>
        <taxon>Arthropoda</taxon>
        <taxon>Crustacea</taxon>
        <taxon>Branchiopoda</taxon>
        <taxon>Diplostraca</taxon>
        <taxon>Cladocera</taxon>
        <taxon>Anomopoda</taxon>
        <taxon>Daphniidae</taxon>
        <taxon>Daphnia</taxon>
        <taxon>Daphnia similis group</taxon>
    </lineage>
</organism>